<dbReference type="SUPFAM" id="SSF52540">
    <property type="entry name" value="P-loop containing nucleoside triphosphate hydrolases"/>
    <property type="match status" value="1"/>
</dbReference>
<evidence type="ECO:0000313" key="4">
    <source>
        <dbReference type="Proteomes" id="UP001516061"/>
    </source>
</evidence>
<dbReference type="InterPro" id="IPR003959">
    <property type="entry name" value="ATPase_AAA_core"/>
</dbReference>
<keyword evidence="3" id="KW-0067">ATP-binding</keyword>
<dbReference type="GO" id="GO:0005524">
    <property type="term" value="F:ATP binding"/>
    <property type="evidence" value="ECO:0007669"/>
    <property type="project" value="UniProtKB-KW"/>
</dbReference>
<evidence type="ECO:0000259" key="2">
    <source>
        <dbReference type="Pfam" id="PF13476"/>
    </source>
</evidence>
<keyword evidence="3" id="KW-0547">Nucleotide-binding</keyword>
<evidence type="ECO:0000313" key="3">
    <source>
        <dbReference type="EMBL" id="NRT58389.1"/>
    </source>
</evidence>
<dbReference type="PANTHER" id="PTHR32182">
    <property type="entry name" value="DNA REPLICATION AND REPAIR PROTEIN RECF"/>
    <property type="match status" value="1"/>
</dbReference>
<feature type="domain" description="Rad50/SbcC-type AAA" evidence="2">
    <location>
        <begin position="3"/>
        <end position="158"/>
    </location>
</feature>
<dbReference type="Proteomes" id="UP001516061">
    <property type="component" value="Unassembled WGS sequence"/>
</dbReference>
<dbReference type="Gene3D" id="3.40.50.300">
    <property type="entry name" value="P-loop containing nucleotide triphosphate hydrolases"/>
    <property type="match status" value="2"/>
</dbReference>
<proteinExistence type="predicted"/>
<comment type="caution">
    <text evidence="3">The sequence shown here is derived from an EMBL/GenBank/DDBJ whole genome shotgun (WGS) entry which is preliminary data.</text>
</comment>
<gene>
    <name evidence="3" type="ORF">HNQ01_004157</name>
</gene>
<organism evidence="3 4">
    <name type="scientific">Sphaerotilus uruguayifluvii</name>
    <dbReference type="NCBI Taxonomy" id="2735897"/>
    <lineage>
        <taxon>Bacteria</taxon>
        <taxon>Pseudomonadati</taxon>
        <taxon>Pseudomonadota</taxon>
        <taxon>Betaproteobacteria</taxon>
        <taxon>Burkholderiales</taxon>
        <taxon>Sphaerotilaceae</taxon>
        <taxon>Sphaerotilus</taxon>
    </lineage>
</organism>
<reference evidence="3 4" key="1">
    <citation type="submission" date="2020-05" db="EMBL/GenBank/DDBJ databases">
        <title>Genomic Encyclopedia of Type Strains, Phase IV (KMG-V): Genome sequencing to study the core and pangenomes of soil and plant-associated prokaryotes.</title>
        <authorList>
            <person name="Whitman W."/>
        </authorList>
    </citation>
    <scope>NUCLEOTIDE SEQUENCE [LARGE SCALE GENOMIC DNA]</scope>
    <source>
        <strain evidence="3 4">C29</strain>
    </source>
</reference>
<dbReference type="EMBL" id="JABSNM010000028">
    <property type="protein sequence ID" value="NRT58389.1"/>
    <property type="molecule type" value="Genomic_DNA"/>
</dbReference>
<name>A0ABX2GA22_9BURK</name>
<feature type="domain" description="ATPase AAA-type core" evidence="1">
    <location>
        <begin position="257"/>
        <end position="352"/>
    </location>
</feature>
<dbReference type="Pfam" id="PF13476">
    <property type="entry name" value="AAA_23"/>
    <property type="match status" value="1"/>
</dbReference>
<accession>A0ABX2GA22</accession>
<dbReference type="InterPro" id="IPR027417">
    <property type="entry name" value="P-loop_NTPase"/>
</dbReference>
<sequence>MNKIELQNFRCFSSLSIDLHKQLTVLVAPNGGGKTSVLDAARIALWPFVKGFDLGSQTGKSATIQVTDVRRQWMEGGTMEGQVPAVIRATGEWERESTDEPPWEQFRESLRPGTNTRGDATTRAFTAYGKQLERQVRAGADVTLPLVSYLGTSRLWFEGRFSSEARDVVLDVSEFSRTSGYLNCLSYSSSFKAFAAWYGWVFRSYREIQSFMQEGRTLSPNDGRFETIIGVIKSAINALVQEPTGWRDLEYRASLGQQLVMQHDQLGLMPVEDLSDGLRNAISLVADLAFRACKLNPHLGVEAARQTPGVVLIDEVDMFLHPSWQQTILGSLMEAFQQIQFIVTTHSPQVLSSIDAACIRRLHEELDPETGQRNITVSKVNQQTRGVASSDLLAEIMGVDPIPNIHEARWVSDYHALIQQNLHPTNAGLALRAQLENHFGANHPVMRECERMIRLQTFKQRLPRRVAGEEQDAQA</sequence>
<keyword evidence="4" id="KW-1185">Reference proteome</keyword>
<dbReference type="PANTHER" id="PTHR32182:SF23">
    <property type="entry name" value="ATP BINDING PROTEIN"/>
    <property type="match status" value="1"/>
</dbReference>
<dbReference type="Pfam" id="PF13304">
    <property type="entry name" value="AAA_21"/>
    <property type="match status" value="1"/>
</dbReference>
<dbReference type="InterPro" id="IPR038729">
    <property type="entry name" value="Rad50/SbcC_AAA"/>
</dbReference>
<evidence type="ECO:0000259" key="1">
    <source>
        <dbReference type="Pfam" id="PF13304"/>
    </source>
</evidence>
<protein>
    <submittedName>
        <fullName evidence="3">ATP-binding protein involved in virulence</fullName>
    </submittedName>
</protein>